<reference evidence="1 2" key="1">
    <citation type="submission" date="2018-12" db="EMBL/GenBank/DDBJ databases">
        <title>Complete genome sequence of Streptomyces ficellus NRRL8067, the producer of ficellomycin, feldamycin and nojirimycin.</title>
        <authorList>
            <person name="Zhang H."/>
            <person name="Yue R."/>
            <person name="Liu Y."/>
            <person name="Li M."/>
            <person name="Mu H."/>
            <person name="Zhang J."/>
        </authorList>
    </citation>
    <scope>NUCLEOTIDE SEQUENCE [LARGE SCALE GENOMIC DNA]</scope>
    <source>
        <strain evidence="1 2">NRRL 8067</strain>
    </source>
</reference>
<evidence type="ECO:0000313" key="2">
    <source>
        <dbReference type="Proteomes" id="UP000422572"/>
    </source>
</evidence>
<accession>A0A6I6FWT3</accession>
<dbReference type="EMBL" id="CP034279">
    <property type="protein sequence ID" value="QGV82558.1"/>
    <property type="molecule type" value="Genomic_DNA"/>
</dbReference>
<dbReference type="OrthoDB" id="3867807at2"/>
<dbReference type="KEGG" id="sfic:EIZ62_09050"/>
<dbReference type="Proteomes" id="UP000422572">
    <property type="component" value="Chromosome"/>
</dbReference>
<organism evidence="1 2">
    <name type="scientific">Streptomyces ficellus</name>
    <dbReference type="NCBI Taxonomy" id="1977088"/>
    <lineage>
        <taxon>Bacteria</taxon>
        <taxon>Bacillati</taxon>
        <taxon>Actinomycetota</taxon>
        <taxon>Actinomycetes</taxon>
        <taxon>Kitasatosporales</taxon>
        <taxon>Streptomycetaceae</taxon>
        <taxon>Streptomyces</taxon>
    </lineage>
</organism>
<gene>
    <name evidence="1" type="ORF">EIZ62_09050</name>
</gene>
<protein>
    <submittedName>
        <fullName evidence="1">Uncharacterized protein</fullName>
    </submittedName>
</protein>
<name>A0A6I6FWT3_9ACTN</name>
<keyword evidence="2" id="KW-1185">Reference proteome</keyword>
<evidence type="ECO:0000313" key="1">
    <source>
        <dbReference type="EMBL" id="QGV82558.1"/>
    </source>
</evidence>
<dbReference type="AlphaFoldDB" id="A0A6I6FWT3"/>
<sequence length="154" mass="16619">MNMQEAADRADDMLDATIAAVVPELHWAHHNTTAGSCDVSRRRKIMTVVSAERRGNLLGVVERYWTKSGFAITAVRKSKDRPAVFAVSRDGFGISLIFGYAGQATLEVATPCVQKSTVAPPKSPPNGPAYPLGQIPTPNVRSAFWSAEAPLTRP</sequence>
<proteinExistence type="predicted"/>